<evidence type="ECO:0000256" key="1">
    <source>
        <dbReference type="SAM" id="MobiDB-lite"/>
    </source>
</evidence>
<feature type="compositionally biased region" description="Basic and acidic residues" evidence="1">
    <location>
        <begin position="378"/>
        <end position="401"/>
    </location>
</feature>
<evidence type="ECO:0008006" key="5">
    <source>
        <dbReference type="Google" id="ProtNLM"/>
    </source>
</evidence>
<keyword evidence="4" id="KW-1185">Reference proteome</keyword>
<feature type="transmembrane region" description="Helical" evidence="2">
    <location>
        <begin position="317"/>
        <end position="338"/>
    </location>
</feature>
<dbReference type="OrthoDB" id="43681at2759"/>
<feature type="transmembrane region" description="Helical" evidence="2">
    <location>
        <begin position="107"/>
        <end position="131"/>
    </location>
</feature>
<sequence>MAKQSTRKPSKRKLATLASEISPPPDVEEGMPVEEHQDEPEDEATKGLTAEERRERDEIVPYLLQHAYHLPGNNLMQDWWQYQTNNHPVFGICLHHKYHPLSWKIRAISLFGSMLFGLAMTSIVYCAFVFVDQDSDQALLQVTANFTVGNSDLDSAISQVSVTTGNLVLWFLGAPIHGLYDSFAWLLAGCACIQFTHADSKAANICRKSGAFLTTLIVIVIMAVTSFAVMLRAALDSSNTTIEFDFSPLFNDTNGTNYTSPIMAEFLEELGINATGNFTDGDAPIMAASDVPNILESHILVQEQLESLYKDQNFEDYLFVVSYFVELVLTYIIYYPIFGTIMFSGILSKCCGCYPSLLGGRPYEMKQLELAKQLDEEGMEKGDVEVEYQKSPDNDTEEPKQSTKPKKPKSQSSTKTNATAKSKTKAVNNAKAASDTKPGVVTRASTNKKDPSSTTTNNPKYSTSTTKKKSNNTKASTKKPKASTKSID</sequence>
<dbReference type="Proteomes" id="UP001153069">
    <property type="component" value="Unassembled WGS sequence"/>
</dbReference>
<keyword evidence="2" id="KW-0472">Membrane</keyword>
<protein>
    <recommendedName>
        <fullName evidence="5">Transmembrane protein</fullName>
    </recommendedName>
</protein>
<reference evidence="3" key="1">
    <citation type="submission" date="2020-06" db="EMBL/GenBank/DDBJ databases">
        <authorList>
            <consortium name="Plant Systems Biology data submission"/>
        </authorList>
    </citation>
    <scope>NUCLEOTIDE SEQUENCE</scope>
    <source>
        <strain evidence="3">D6</strain>
    </source>
</reference>
<comment type="caution">
    <text evidence="3">The sequence shown here is derived from an EMBL/GenBank/DDBJ whole genome shotgun (WGS) entry which is preliminary data.</text>
</comment>
<name>A0A9N8ELQ7_9STRA</name>
<feature type="compositionally biased region" description="Basic and acidic residues" evidence="1">
    <location>
        <begin position="43"/>
        <end position="52"/>
    </location>
</feature>
<dbReference type="AlphaFoldDB" id="A0A9N8ELQ7"/>
<organism evidence="3 4">
    <name type="scientific">Seminavis robusta</name>
    <dbReference type="NCBI Taxonomy" id="568900"/>
    <lineage>
        <taxon>Eukaryota</taxon>
        <taxon>Sar</taxon>
        <taxon>Stramenopiles</taxon>
        <taxon>Ochrophyta</taxon>
        <taxon>Bacillariophyta</taxon>
        <taxon>Bacillariophyceae</taxon>
        <taxon>Bacillariophycidae</taxon>
        <taxon>Naviculales</taxon>
        <taxon>Naviculaceae</taxon>
        <taxon>Seminavis</taxon>
    </lineage>
</organism>
<feature type="compositionally biased region" description="Basic residues" evidence="1">
    <location>
        <begin position="466"/>
        <end position="482"/>
    </location>
</feature>
<keyword evidence="2" id="KW-1133">Transmembrane helix</keyword>
<feature type="compositionally biased region" description="Low complexity" evidence="1">
    <location>
        <begin position="410"/>
        <end position="433"/>
    </location>
</feature>
<feature type="compositionally biased region" description="Low complexity" evidence="1">
    <location>
        <begin position="452"/>
        <end position="465"/>
    </location>
</feature>
<evidence type="ECO:0000313" key="3">
    <source>
        <dbReference type="EMBL" id="CAB9523427.1"/>
    </source>
</evidence>
<feature type="region of interest" description="Disordered" evidence="1">
    <location>
        <begin position="378"/>
        <end position="488"/>
    </location>
</feature>
<dbReference type="EMBL" id="CAICTM010001413">
    <property type="protein sequence ID" value="CAB9523427.1"/>
    <property type="molecule type" value="Genomic_DNA"/>
</dbReference>
<feature type="compositionally biased region" description="Acidic residues" evidence="1">
    <location>
        <begin position="26"/>
        <end position="42"/>
    </location>
</feature>
<accession>A0A9N8ELQ7</accession>
<gene>
    <name evidence="3" type="ORF">SEMRO_1415_G270720.1</name>
</gene>
<evidence type="ECO:0000256" key="2">
    <source>
        <dbReference type="SAM" id="Phobius"/>
    </source>
</evidence>
<feature type="compositionally biased region" description="Basic residues" evidence="1">
    <location>
        <begin position="1"/>
        <end position="14"/>
    </location>
</feature>
<evidence type="ECO:0000313" key="4">
    <source>
        <dbReference type="Proteomes" id="UP001153069"/>
    </source>
</evidence>
<proteinExistence type="predicted"/>
<feature type="transmembrane region" description="Helical" evidence="2">
    <location>
        <begin position="210"/>
        <end position="231"/>
    </location>
</feature>
<keyword evidence="2" id="KW-0812">Transmembrane</keyword>
<feature type="region of interest" description="Disordered" evidence="1">
    <location>
        <begin position="1"/>
        <end position="52"/>
    </location>
</feature>